<dbReference type="InterPro" id="IPR039422">
    <property type="entry name" value="MarR/SlyA-like"/>
</dbReference>
<dbReference type="KEGG" id="cik:H0194_08915"/>
<dbReference type="Gene3D" id="1.10.10.10">
    <property type="entry name" value="Winged helix-like DNA-binding domain superfamily/Winged helix DNA-binding domain"/>
    <property type="match status" value="1"/>
</dbReference>
<protein>
    <submittedName>
        <fullName evidence="2">MarR family transcriptional regulator</fullName>
    </submittedName>
</protein>
<dbReference type="AlphaFoldDB" id="A0A7G7CNK2"/>
<dbReference type="Proteomes" id="UP000515743">
    <property type="component" value="Chromosome"/>
</dbReference>
<feature type="domain" description="HTH marR-type" evidence="1">
    <location>
        <begin position="24"/>
        <end position="162"/>
    </location>
</feature>
<name>A0A7G7CNK2_9CORY</name>
<reference evidence="2 3" key="1">
    <citation type="submission" date="2020-07" db="EMBL/GenBank/DDBJ databases">
        <title>Complete genome and description of Corynebacterium incognita strain Marseille-Q3630 sp. nov.</title>
        <authorList>
            <person name="Boxberger M."/>
        </authorList>
    </citation>
    <scope>NUCLEOTIDE SEQUENCE [LARGE SCALE GENOMIC DNA]</scope>
    <source>
        <strain evidence="2 3">Marseille-Q3630</strain>
    </source>
</reference>
<dbReference type="Pfam" id="PF01047">
    <property type="entry name" value="MarR"/>
    <property type="match status" value="1"/>
</dbReference>
<accession>A0A7G7CNK2</accession>
<sequence>MTPGCRGEVIKRWLSKNPDLDDRTMSVVGCFKLIHEALERASERACEQQELSPAELEVLVPLRHSNEQVTGAKLARDLGMTRAGVAKHLKRLEQRELLQRSSIPGDRRSASVALTPRGEHAVDQTFGLELAEHARLLRPVFGDTELYDAVVKIAGLIAESAEAGLDEGAQ</sequence>
<dbReference type="PANTHER" id="PTHR33164">
    <property type="entry name" value="TRANSCRIPTIONAL REGULATOR, MARR FAMILY"/>
    <property type="match status" value="1"/>
</dbReference>
<proteinExistence type="predicted"/>
<dbReference type="EMBL" id="CP059404">
    <property type="protein sequence ID" value="QNE89168.1"/>
    <property type="molecule type" value="Genomic_DNA"/>
</dbReference>
<dbReference type="PRINTS" id="PR00598">
    <property type="entry name" value="HTHMARR"/>
</dbReference>
<dbReference type="InterPro" id="IPR000835">
    <property type="entry name" value="HTH_MarR-typ"/>
</dbReference>
<dbReference type="InterPro" id="IPR036388">
    <property type="entry name" value="WH-like_DNA-bd_sf"/>
</dbReference>
<dbReference type="SUPFAM" id="SSF46785">
    <property type="entry name" value="Winged helix' DNA-binding domain"/>
    <property type="match status" value="1"/>
</dbReference>
<evidence type="ECO:0000313" key="2">
    <source>
        <dbReference type="EMBL" id="QNE89168.1"/>
    </source>
</evidence>
<evidence type="ECO:0000259" key="1">
    <source>
        <dbReference type="PROSITE" id="PS50995"/>
    </source>
</evidence>
<dbReference type="SMART" id="SM00347">
    <property type="entry name" value="HTH_MARR"/>
    <property type="match status" value="1"/>
</dbReference>
<dbReference type="InterPro" id="IPR036390">
    <property type="entry name" value="WH_DNA-bd_sf"/>
</dbReference>
<keyword evidence="3" id="KW-1185">Reference proteome</keyword>
<dbReference type="PROSITE" id="PS50995">
    <property type="entry name" value="HTH_MARR_2"/>
    <property type="match status" value="1"/>
</dbReference>
<evidence type="ECO:0000313" key="3">
    <source>
        <dbReference type="Proteomes" id="UP000515743"/>
    </source>
</evidence>
<dbReference type="GO" id="GO:0003700">
    <property type="term" value="F:DNA-binding transcription factor activity"/>
    <property type="evidence" value="ECO:0007669"/>
    <property type="project" value="InterPro"/>
</dbReference>
<gene>
    <name evidence="2" type="ORF">H0194_08915</name>
</gene>
<dbReference type="GO" id="GO:0006950">
    <property type="term" value="P:response to stress"/>
    <property type="evidence" value="ECO:0007669"/>
    <property type="project" value="TreeGrafter"/>
</dbReference>
<dbReference type="PANTHER" id="PTHR33164:SF43">
    <property type="entry name" value="HTH-TYPE TRANSCRIPTIONAL REPRESSOR YETL"/>
    <property type="match status" value="1"/>
</dbReference>
<organism evidence="2 3">
    <name type="scientific">Corynebacterium incognita</name>
    <dbReference type="NCBI Taxonomy" id="2754725"/>
    <lineage>
        <taxon>Bacteria</taxon>
        <taxon>Bacillati</taxon>
        <taxon>Actinomycetota</taxon>
        <taxon>Actinomycetes</taxon>
        <taxon>Mycobacteriales</taxon>
        <taxon>Corynebacteriaceae</taxon>
        <taxon>Corynebacterium</taxon>
    </lineage>
</organism>